<dbReference type="RefSeq" id="XP_025344319.1">
    <property type="nucleotide sequence ID" value="XM_025486769.1"/>
</dbReference>
<reference evidence="2 3" key="1">
    <citation type="submission" date="2017-12" db="EMBL/GenBank/DDBJ databases">
        <title>Genome Sequence of a Multidrug-Resistant Candida haemulonii Isolate from a Patient with Chronic Leg Ulcers in Israel.</title>
        <authorList>
            <person name="Chow N.A."/>
            <person name="Gade L."/>
            <person name="Batra D."/>
            <person name="Rowe L.A."/>
            <person name="Ben-Ami R."/>
            <person name="Loparev V.N."/>
            <person name="Litvintseva A.P."/>
        </authorList>
    </citation>
    <scope>NUCLEOTIDE SEQUENCE [LARGE SCALE GENOMIC DNA]</scope>
    <source>
        <strain evidence="2 3">B11899</strain>
    </source>
</reference>
<dbReference type="OrthoDB" id="4093453at2759"/>
<dbReference type="GeneID" id="37008444"/>
<accession>A0A2V1B0E6</accession>
<feature type="compositionally biased region" description="Basic residues" evidence="1">
    <location>
        <begin position="1"/>
        <end position="30"/>
    </location>
</feature>
<dbReference type="AlphaFoldDB" id="A0A2V1B0E6"/>
<comment type="caution">
    <text evidence="2">The sequence shown here is derived from an EMBL/GenBank/DDBJ whole genome shotgun (WGS) entry which is preliminary data.</text>
</comment>
<dbReference type="EMBL" id="PKFO01000010">
    <property type="protein sequence ID" value="PVH23379.1"/>
    <property type="molecule type" value="Genomic_DNA"/>
</dbReference>
<proteinExistence type="predicted"/>
<feature type="region of interest" description="Disordered" evidence="1">
    <location>
        <begin position="1"/>
        <end position="33"/>
    </location>
</feature>
<evidence type="ECO:0000313" key="2">
    <source>
        <dbReference type="EMBL" id="PVH23379.1"/>
    </source>
</evidence>
<protein>
    <submittedName>
        <fullName evidence="2">Uncharacterized protein</fullName>
    </submittedName>
</protein>
<evidence type="ECO:0000256" key="1">
    <source>
        <dbReference type="SAM" id="MobiDB-lite"/>
    </source>
</evidence>
<sequence>MAGKTLKSKPRNNKVAKSASKTKSKQKSKISKAQIDKLNKDAKHIEEIHSSLASQGQAPKKVGALDVERLKNDLKKDEQTKKANQELKKQLELMTGMAL</sequence>
<dbReference type="VEuPathDB" id="FungiDB:CXQ85_003113"/>
<gene>
    <name evidence="2" type="ORF">CXQ85_003113</name>
</gene>
<dbReference type="Proteomes" id="UP000244309">
    <property type="component" value="Unassembled WGS sequence"/>
</dbReference>
<keyword evidence="3" id="KW-1185">Reference proteome</keyword>
<organism evidence="2 3">
    <name type="scientific">Candidozyma haemuli</name>
    <dbReference type="NCBI Taxonomy" id="45357"/>
    <lineage>
        <taxon>Eukaryota</taxon>
        <taxon>Fungi</taxon>
        <taxon>Dikarya</taxon>
        <taxon>Ascomycota</taxon>
        <taxon>Saccharomycotina</taxon>
        <taxon>Pichiomycetes</taxon>
        <taxon>Metschnikowiaceae</taxon>
        <taxon>Candidozyma</taxon>
    </lineage>
</organism>
<name>A0A2V1B0E6_9ASCO</name>
<evidence type="ECO:0000313" key="3">
    <source>
        <dbReference type="Proteomes" id="UP000244309"/>
    </source>
</evidence>